<feature type="region of interest" description="Disordered" evidence="1">
    <location>
        <begin position="1"/>
        <end position="33"/>
    </location>
</feature>
<gene>
    <name evidence="2" type="ORF">LCGC14_0992230</name>
</gene>
<accession>A0A0F9NA29</accession>
<proteinExistence type="predicted"/>
<evidence type="ECO:0000313" key="2">
    <source>
        <dbReference type="EMBL" id="KKN14814.1"/>
    </source>
</evidence>
<name>A0A0F9NA29_9ZZZZ</name>
<organism evidence="2">
    <name type="scientific">marine sediment metagenome</name>
    <dbReference type="NCBI Taxonomy" id="412755"/>
    <lineage>
        <taxon>unclassified sequences</taxon>
        <taxon>metagenomes</taxon>
        <taxon>ecological metagenomes</taxon>
    </lineage>
</organism>
<feature type="compositionally biased region" description="Basic and acidic residues" evidence="1">
    <location>
        <begin position="1"/>
        <end position="11"/>
    </location>
</feature>
<evidence type="ECO:0000256" key="1">
    <source>
        <dbReference type="SAM" id="MobiDB-lite"/>
    </source>
</evidence>
<protein>
    <submittedName>
        <fullName evidence="2">Uncharacterized protein</fullName>
    </submittedName>
</protein>
<reference evidence="2" key="1">
    <citation type="journal article" date="2015" name="Nature">
        <title>Complex archaea that bridge the gap between prokaryotes and eukaryotes.</title>
        <authorList>
            <person name="Spang A."/>
            <person name="Saw J.H."/>
            <person name="Jorgensen S.L."/>
            <person name="Zaremba-Niedzwiedzka K."/>
            <person name="Martijn J."/>
            <person name="Lind A.E."/>
            <person name="van Eijk R."/>
            <person name="Schleper C."/>
            <person name="Guy L."/>
            <person name="Ettema T.J."/>
        </authorList>
    </citation>
    <scope>NUCLEOTIDE SEQUENCE</scope>
</reference>
<sequence length="158" mass="17708">MNELKGEKAPKNEVMLLSHPDSENFPPSEFLSITTKPSKSAPVKYEVFERKPDLSQEILDTPWQHGMTVGGLINNGMRNVSYRANFPAIFEKAENPEDLTEDEHRALQACLEKYVAGSRGKTKAEKEAELEQSIRAKVQAELGLTDAQFDKMVAKNKS</sequence>
<dbReference type="AlphaFoldDB" id="A0A0F9NA29"/>
<dbReference type="EMBL" id="LAZR01003779">
    <property type="protein sequence ID" value="KKN14814.1"/>
    <property type="molecule type" value="Genomic_DNA"/>
</dbReference>
<comment type="caution">
    <text evidence="2">The sequence shown here is derived from an EMBL/GenBank/DDBJ whole genome shotgun (WGS) entry which is preliminary data.</text>
</comment>